<dbReference type="FunFam" id="3.90.1800.10:FF:000002">
    <property type="entry name" value="DNA-directed RNA polymerase subunit beta"/>
    <property type="match status" value="1"/>
</dbReference>
<dbReference type="Pfam" id="PF00562">
    <property type="entry name" value="RNA_pol_Rpb2_6"/>
    <property type="match status" value="1"/>
</dbReference>
<keyword evidence="4 15" id="KW-0240">DNA-directed RNA polymerase</keyword>
<evidence type="ECO:0000256" key="5">
    <source>
        <dbReference type="ARBA" id="ARBA00022679"/>
    </source>
</evidence>
<dbReference type="InterPro" id="IPR037034">
    <property type="entry name" value="RNA_pol_Rpb2_2_sf"/>
</dbReference>
<dbReference type="InterPro" id="IPR007121">
    <property type="entry name" value="RNA_pol_bsu_CS"/>
</dbReference>
<dbReference type="Pfam" id="PF04561">
    <property type="entry name" value="RNA_pol_Rpb2_2"/>
    <property type="match status" value="1"/>
</dbReference>
<dbReference type="EMBL" id="DS022308">
    <property type="protein sequence ID" value="OAJ42635.1"/>
    <property type="molecule type" value="Genomic_DNA"/>
</dbReference>
<keyword evidence="11" id="KW-0460">Magnesium</keyword>
<gene>
    <name evidence="17" type="ORF">BDEG_26064</name>
</gene>
<dbReference type="Proteomes" id="UP000077115">
    <property type="component" value="Unassembled WGS sequence"/>
</dbReference>
<dbReference type="Pfam" id="PF04563">
    <property type="entry name" value="RNA_pol_Rpb2_1"/>
    <property type="match status" value="1"/>
</dbReference>
<dbReference type="SUPFAM" id="SSF51294">
    <property type="entry name" value="Hedgehog/intein (Hint) domain"/>
    <property type="match status" value="1"/>
</dbReference>
<dbReference type="InterPro" id="IPR036844">
    <property type="entry name" value="Hint_dom_sf"/>
</dbReference>
<dbReference type="SMART" id="SM00305">
    <property type="entry name" value="HintC"/>
    <property type="match status" value="1"/>
</dbReference>
<dbReference type="Gene3D" id="3.90.1800.10">
    <property type="entry name" value="RNA polymerase alpha subunit dimerisation domain"/>
    <property type="match status" value="1"/>
</dbReference>
<dbReference type="InterPro" id="IPR027434">
    <property type="entry name" value="Homing_endonucl"/>
</dbReference>
<reference evidence="17 18" key="2">
    <citation type="submission" date="2016-05" db="EMBL/GenBank/DDBJ databases">
        <title>Lineage-specific infection strategies underlie the spectrum of fungal disease in amphibians.</title>
        <authorList>
            <person name="Cuomo C.A."/>
            <person name="Farrer R.A."/>
            <person name="James T."/>
            <person name="Longcore J."/>
            <person name="Birren B."/>
        </authorList>
    </citation>
    <scope>NUCLEOTIDE SEQUENCE [LARGE SCALE GENOMIC DNA]</scope>
    <source>
        <strain evidence="17 18">JEL423</strain>
    </source>
</reference>
<name>A0A177WSL6_BATDL</name>
<dbReference type="InterPro" id="IPR007646">
    <property type="entry name" value="RNA_pol_Rpb2_4"/>
</dbReference>
<evidence type="ECO:0000256" key="7">
    <source>
        <dbReference type="ARBA" id="ARBA00022723"/>
    </source>
</evidence>
<evidence type="ECO:0000256" key="2">
    <source>
        <dbReference type="ARBA" id="ARBA00006835"/>
    </source>
</evidence>
<evidence type="ECO:0000313" key="18">
    <source>
        <dbReference type="Proteomes" id="UP000077115"/>
    </source>
</evidence>
<dbReference type="GO" id="GO:0032549">
    <property type="term" value="F:ribonucleoside binding"/>
    <property type="evidence" value="ECO:0007669"/>
    <property type="project" value="InterPro"/>
</dbReference>
<dbReference type="InterPro" id="IPR004042">
    <property type="entry name" value="Intein_endonuc_central"/>
</dbReference>
<dbReference type="FunFam" id="3.90.1100.10:FF:000003">
    <property type="entry name" value="DNA-directed RNA polymerase subunit beta"/>
    <property type="match status" value="1"/>
</dbReference>
<dbReference type="InterPro" id="IPR015712">
    <property type="entry name" value="DNA-dir_RNA_pol_su2"/>
</dbReference>
<dbReference type="GO" id="GO:0003677">
    <property type="term" value="F:DNA binding"/>
    <property type="evidence" value="ECO:0007669"/>
    <property type="project" value="InterPro"/>
</dbReference>
<dbReference type="GO" id="GO:0004519">
    <property type="term" value="F:endonuclease activity"/>
    <property type="evidence" value="ECO:0007669"/>
    <property type="project" value="InterPro"/>
</dbReference>
<dbReference type="Gene3D" id="3.10.28.10">
    <property type="entry name" value="Homing endonucleases"/>
    <property type="match status" value="1"/>
</dbReference>
<dbReference type="InterPro" id="IPR014724">
    <property type="entry name" value="RNA_pol_RPB2_OB-fold"/>
</dbReference>
<protein>
    <recommendedName>
        <fullName evidence="15">DNA-directed RNA polymerase subunit beta</fullName>
        <ecNumber evidence="15">2.7.7.6</ecNumber>
    </recommendedName>
</protein>
<dbReference type="InterPro" id="IPR037033">
    <property type="entry name" value="DNA-dir_RNAP_su2_hyb_sf"/>
</dbReference>
<dbReference type="FunFam" id="3.90.1070.20:FF:000001">
    <property type="entry name" value="DNA-directed RNA polymerase subunit beta"/>
    <property type="match status" value="1"/>
</dbReference>
<evidence type="ECO:0000256" key="4">
    <source>
        <dbReference type="ARBA" id="ARBA00022478"/>
    </source>
</evidence>
<dbReference type="PROSITE" id="PS50819">
    <property type="entry name" value="INTEIN_ENDONUCLEASE"/>
    <property type="match status" value="1"/>
</dbReference>
<dbReference type="PROSITE" id="PS50817">
    <property type="entry name" value="INTEIN_N_TER"/>
    <property type="match status" value="1"/>
</dbReference>
<dbReference type="GO" id="GO:0005654">
    <property type="term" value="C:nucleoplasm"/>
    <property type="evidence" value="ECO:0007669"/>
    <property type="project" value="UniProtKB-ARBA"/>
</dbReference>
<evidence type="ECO:0000256" key="11">
    <source>
        <dbReference type="ARBA" id="ARBA00022842"/>
    </source>
</evidence>
<dbReference type="VEuPathDB" id="FungiDB:BDEG_26064"/>
<dbReference type="InterPro" id="IPR007644">
    <property type="entry name" value="RNA_pol_bsu_protrusion"/>
</dbReference>
<keyword evidence="8" id="KW-0863">Zinc-finger</keyword>
<organism evidence="17 18">
    <name type="scientific">Batrachochytrium dendrobatidis (strain JEL423)</name>
    <dbReference type="NCBI Taxonomy" id="403673"/>
    <lineage>
        <taxon>Eukaryota</taxon>
        <taxon>Fungi</taxon>
        <taxon>Fungi incertae sedis</taxon>
        <taxon>Chytridiomycota</taxon>
        <taxon>Chytridiomycota incertae sedis</taxon>
        <taxon>Chytridiomycetes</taxon>
        <taxon>Rhizophydiales</taxon>
        <taxon>Rhizophydiales incertae sedis</taxon>
        <taxon>Batrachochytrium</taxon>
    </lineage>
</organism>
<dbReference type="Pfam" id="PF04560">
    <property type="entry name" value="RNA_pol_Rpb2_7"/>
    <property type="match status" value="1"/>
</dbReference>
<dbReference type="FunFam" id="2.40.270.10:FF:000006">
    <property type="entry name" value="DNA-directed RNA polymerase subunit beta"/>
    <property type="match status" value="1"/>
</dbReference>
<dbReference type="PANTHER" id="PTHR20856">
    <property type="entry name" value="DNA-DIRECTED RNA POLYMERASE I SUBUNIT 2"/>
    <property type="match status" value="1"/>
</dbReference>
<dbReference type="Gene3D" id="2.40.50.150">
    <property type="match status" value="1"/>
</dbReference>
<keyword evidence="7" id="KW-0479">Metal-binding</keyword>
<dbReference type="Gene3D" id="2.40.270.10">
    <property type="entry name" value="DNA-directed RNA polymerase, subunit 2, domain 6"/>
    <property type="match status" value="1"/>
</dbReference>
<evidence type="ECO:0000256" key="1">
    <source>
        <dbReference type="ARBA" id="ARBA00004123"/>
    </source>
</evidence>
<dbReference type="FunFam" id="2.40.50.150:FF:000002">
    <property type="entry name" value="DNA-directed RNA polymerase subunit beta"/>
    <property type="match status" value="1"/>
</dbReference>
<dbReference type="GO" id="GO:0000428">
    <property type="term" value="C:DNA-directed RNA polymerase complex"/>
    <property type="evidence" value="ECO:0007669"/>
    <property type="project" value="UniProtKB-KW"/>
</dbReference>
<dbReference type="GO" id="GO:0008270">
    <property type="term" value="F:zinc ion binding"/>
    <property type="evidence" value="ECO:0007669"/>
    <property type="project" value="UniProtKB-KW"/>
</dbReference>
<dbReference type="STRING" id="403673.A0A177WSL6"/>
<evidence type="ECO:0000256" key="6">
    <source>
        <dbReference type="ARBA" id="ARBA00022695"/>
    </source>
</evidence>
<keyword evidence="14" id="KW-0539">Nucleus</keyword>
<dbReference type="eggNOG" id="KOG0214">
    <property type="taxonomic scope" value="Eukaryota"/>
</dbReference>
<comment type="subunit">
    <text evidence="3">Component of the RNA polymerase II (Pol II) complex consisting of 12 subunits.</text>
</comment>
<dbReference type="InterPro" id="IPR007647">
    <property type="entry name" value="RNA_pol_Rpb2_5"/>
</dbReference>
<proteinExistence type="inferred from homology"/>
<dbReference type="InterPro" id="IPR007645">
    <property type="entry name" value="RNA_pol_Rpb2_3"/>
</dbReference>
<evidence type="ECO:0000256" key="3">
    <source>
        <dbReference type="ARBA" id="ARBA00011730"/>
    </source>
</evidence>
<dbReference type="CDD" id="cd00081">
    <property type="entry name" value="Hint"/>
    <property type="match status" value="1"/>
</dbReference>
<dbReference type="PROSITE" id="PS50818">
    <property type="entry name" value="INTEIN_C_TER"/>
    <property type="match status" value="1"/>
</dbReference>
<dbReference type="OrthoDB" id="10248617at2759"/>
<keyword evidence="5 15" id="KW-0808">Transferase</keyword>
<keyword evidence="12" id="KW-0651">Protein splicing</keyword>
<keyword evidence="6 15" id="KW-0548">Nucleotidyltransferase</keyword>
<dbReference type="InterPro" id="IPR030934">
    <property type="entry name" value="Intein_C"/>
</dbReference>
<accession>A0A177WSL6</accession>
<dbReference type="InterPro" id="IPR003586">
    <property type="entry name" value="Hint_dom_C"/>
</dbReference>
<dbReference type="Gene3D" id="2.170.16.10">
    <property type="entry name" value="Hedgehog/Intein (Hint) domain"/>
    <property type="match status" value="2"/>
</dbReference>
<keyword evidence="13 15" id="KW-0804">Transcription</keyword>
<dbReference type="InterPro" id="IPR006141">
    <property type="entry name" value="Intein_N"/>
</dbReference>
<dbReference type="NCBIfam" id="TIGR01443">
    <property type="entry name" value="intein_Cterm"/>
    <property type="match status" value="1"/>
</dbReference>
<reference evidence="17 18" key="1">
    <citation type="submission" date="2006-10" db="EMBL/GenBank/DDBJ databases">
        <title>The Genome Sequence of Batrachochytrium dendrobatidis JEL423.</title>
        <authorList>
            <consortium name="The Broad Institute Genome Sequencing Platform"/>
            <person name="Birren B."/>
            <person name="Lander E."/>
            <person name="Galagan J."/>
            <person name="Cuomo C."/>
            <person name="Devon K."/>
            <person name="Jaffe D."/>
            <person name="Butler J."/>
            <person name="Alvarez P."/>
            <person name="Gnerre S."/>
            <person name="Grabherr M."/>
            <person name="Kleber M."/>
            <person name="Mauceli E."/>
            <person name="Brockman W."/>
            <person name="Young S."/>
            <person name="LaButti K."/>
            <person name="Sykes S."/>
            <person name="DeCaprio D."/>
            <person name="Crawford M."/>
            <person name="Koehrsen M."/>
            <person name="Engels R."/>
            <person name="Montgomery P."/>
            <person name="Pearson M."/>
            <person name="Howarth C."/>
            <person name="Larson L."/>
            <person name="White J."/>
            <person name="O'Leary S."/>
            <person name="Kodira C."/>
            <person name="Zeng Q."/>
            <person name="Yandava C."/>
            <person name="Alvarado L."/>
            <person name="Longcore J."/>
            <person name="James T."/>
        </authorList>
    </citation>
    <scope>NUCLEOTIDE SEQUENCE [LARGE SCALE GENOMIC DNA]</scope>
    <source>
        <strain evidence="17 18">JEL423</strain>
    </source>
</reference>
<sequence length="1710" mass="192183">MDMDDGDFNTMSGVEVEEIGYAQEEEYDYDQFGDEDITQEDCWAVITSFFNEKGLVRQQLDSFDEFIQNTMQDIVDENAQLLLQTTTQHTGQENDMTKQYVIHFGQIYLSKPTMTESDGSTASMFPHEARLRNLTYSAPLYLDMRKEIRVADPTHPANVGVTNPNDLEWETEESDPSYQKVFVGKVPIMLRSQYCILFDLEQRDLMQVGECPHDQGGYFVINGSEKVLIAQERMATNHVYVFSRSQPSSYSFSCEIRSQGSTGSKVPSTLFIKRMSLKSEDKGGQPIRTSLPYIKVDIPIIVVFRALGIVADQHILEHICYDFNDTAMLELLKPCIEEAFVIQNTDVALDYIGKRGTTVGVSRERRIRYAADILQKEMLPHVGVKPHLETPKAYFFGYMIHRLLLAALDRRETDDRDHFGKKRLDLAGPLLGGLFRMLFRKLTKDVSRYLQITMESGREFNLSLAVKSSTITNGLKYSLATGNWGDQKKFMQARAGVSQVLNRYTFASTLSHLRRLNTPIGRDGKLAKPRQLHNTHWGMVCLSGDTEVVLGNGMDVVLLTDLVDGACVSTIEPRTGVVSPSLIDHYFAKDATRVLKITLDDGRVIKADPEHPLFAAKVDETTRGLTGQWLRVEELTVGHHALLVSPQQAYCTSEQWTLTLSEKEVCTASTAQLAKQLSEIGLVDVPIPLSKVKSAARLFGLVLSAGDFSGKLYVEKDEDVTAVNSDLTALGFSPAHWVRYQDDQQKWFKCDDSNGKAICITLVPTANALLQTLGAHDAEKQHRYCLLPKWLLDAPTSIKREFLGALFGGNGAHITISCNEGKWEPTMSALTQHTDADHLESTVVYLKQVATLLGMLNICSSVSSEKHITAEKTGYAVHLHVDNTAENLVRFYEQVGYRYCFNKTSQSSAPVQWIKGSLFFIEQHRSKCQHAFELLHTGLGTKAAVSAEINMPHHNPSHMLNVKEIPTAPADEYITWIEFKDRYVHKESPRFVWVTIHSIEEAPAERLYDFNTVSQNHSFFANSIVSHNCPAETPEGQACGLVKNLSLMGYITVGSPAPPILEFLEEWTMESLEEISPSTIPTATKIFLNGQWVGIHRDPDQLVSTLRRLRRSVDVSPEVSVVRDVRDRELRLCTDAGRIARSLFVVTPEQSLVLTKEMVQQLHEDQIQWKDLLSYGVVEYIDTEEEETVMICMTPDDLAEARMAAAGQVVERHQVGTGRLKSATVYTRNYTHCEIHPSMILGICASIIPFPDHNQSPRNVYQSAMGKQAMGLFLTNFQLRMDTMSNILFYPQKPLATTRAMEFMHFRDLPAGINAVVAIACYSGYNQEDSLIMNQSSIDRGLFRSLYYRVYMDQEKKVGMISTETLEKPSRDTTLRLKHGTYEKLEDDGLIAPGVRVSGEDIIIGKTVPIAADSTELGQRTTMHTKRDASTPLKSTENGIVDQVLITTNQDGFKFVKVRVRSIRIPHMGDKFASRHGQKGTVGITYRTEDMPFTADGITPDLIINPHAIPSRMTIGHLVECLLSKVSTFTGDEGDATPFTDVTVEAISQALQGYGYQRRGFEVLYNGHTGRKLNAQVYTGPTYYQRLKHMVDDKIHSRARGPLQILTRQPVEGRSRDGGLRFGEMERDCMISHGAANFLKERLFDASDAYRVHVCDHCGLMAVANLKKNSFECRSCRNKTQISQVYLPYACKLLFQELMAMNIAPRLMVV</sequence>
<evidence type="ECO:0000256" key="15">
    <source>
        <dbReference type="RuleBase" id="RU363031"/>
    </source>
</evidence>
<evidence type="ECO:0000256" key="8">
    <source>
        <dbReference type="ARBA" id="ARBA00022771"/>
    </source>
</evidence>
<comment type="similarity">
    <text evidence="2 15">Belongs to the RNA polymerase beta chain family.</text>
</comment>
<dbReference type="GO" id="GO:0003899">
    <property type="term" value="F:DNA-directed RNA polymerase activity"/>
    <property type="evidence" value="ECO:0007669"/>
    <property type="project" value="UniProtKB-EC"/>
</dbReference>
<dbReference type="InterPro" id="IPR007120">
    <property type="entry name" value="DNA-dir_RNAP_su2_dom"/>
</dbReference>
<dbReference type="SMART" id="SM00306">
    <property type="entry name" value="HintN"/>
    <property type="match status" value="1"/>
</dbReference>
<keyword evidence="10" id="KW-0862">Zinc</keyword>
<dbReference type="PROSITE" id="PS01166">
    <property type="entry name" value="RNA_POL_BETA"/>
    <property type="match status" value="1"/>
</dbReference>
<dbReference type="Pfam" id="PF04567">
    <property type="entry name" value="RNA_pol_Rpb2_5"/>
    <property type="match status" value="1"/>
</dbReference>
<comment type="function">
    <text evidence="15">DNA-dependent RNA polymerase catalyzes the transcription of DNA into RNA using the four ribonucleoside triphosphates as substrates.</text>
</comment>
<dbReference type="InterPro" id="IPR003587">
    <property type="entry name" value="Hint_dom_N"/>
</dbReference>
<dbReference type="Pfam" id="PF04566">
    <property type="entry name" value="RNA_pol_Rpb2_4"/>
    <property type="match status" value="1"/>
</dbReference>
<dbReference type="EC" id="2.7.7.6" evidence="15"/>
<evidence type="ECO:0000256" key="14">
    <source>
        <dbReference type="ARBA" id="ARBA00023242"/>
    </source>
</evidence>
<dbReference type="Gene3D" id="3.90.1100.10">
    <property type="match status" value="1"/>
</dbReference>
<comment type="subcellular location">
    <subcellularLocation>
        <location evidence="1">Nucleus</location>
    </subcellularLocation>
</comment>
<dbReference type="SUPFAM" id="SSF64484">
    <property type="entry name" value="beta and beta-prime subunits of DNA dependent RNA-polymerase"/>
    <property type="match status" value="2"/>
</dbReference>
<dbReference type="InterPro" id="IPR007641">
    <property type="entry name" value="RNA_pol_Rpb2_7"/>
</dbReference>
<keyword evidence="9" id="KW-0068">Autocatalytic cleavage</keyword>
<evidence type="ECO:0000256" key="13">
    <source>
        <dbReference type="ARBA" id="ARBA00023163"/>
    </source>
</evidence>
<evidence type="ECO:0000313" key="17">
    <source>
        <dbReference type="EMBL" id="OAJ42635.1"/>
    </source>
</evidence>
<dbReference type="Gene3D" id="3.90.1070.20">
    <property type="match status" value="1"/>
</dbReference>
<dbReference type="CDD" id="cd00653">
    <property type="entry name" value="RNA_pol_B_RPB2"/>
    <property type="match status" value="1"/>
</dbReference>
<dbReference type="InterPro" id="IPR007642">
    <property type="entry name" value="RNA_pol_Rpb2_2"/>
</dbReference>
<feature type="domain" description="DOD-type homing endonuclease" evidence="16">
    <location>
        <begin position="787"/>
        <end position="858"/>
    </location>
</feature>
<evidence type="ECO:0000256" key="9">
    <source>
        <dbReference type="ARBA" id="ARBA00022813"/>
    </source>
</evidence>
<evidence type="ECO:0000256" key="12">
    <source>
        <dbReference type="ARBA" id="ARBA00023000"/>
    </source>
</evidence>
<comment type="catalytic activity">
    <reaction evidence="15">
        <text>RNA(n) + a ribonucleoside 5'-triphosphate = RNA(n+1) + diphosphate</text>
        <dbReference type="Rhea" id="RHEA:21248"/>
        <dbReference type="Rhea" id="RHEA-COMP:14527"/>
        <dbReference type="Rhea" id="RHEA-COMP:17342"/>
        <dbReference type="ChEBI" id="CHEBI:33019"/>
        <dbReference type="ChEBI" id="CHEBI:61557"/>
        <dbReference type="ChEBI" id="CHEBI:140395"/>
        <dbReference type="EC" id="2.7.7.6"/>
    </reaction>
</comment>
<evidence type="ECO:0000259" key="16">
    <source>
        <dbReference type="PROSITE" id="PS50819"/>
    </source>
</evidence>
<dbReference type="Pfam" id="PF04565">
    <property type="entry name" value="RNA_pol_Rpb2_3"/>
    <property type="match status" value="2"/>
</dbReference>
<dbReference type="GO" id="GO:0006367">
    <property type="term" value="P:transcription initiation at RNA polymerase II promoter"/>
    <property type="evidence" value="ECO:0007669"/>
    <property type="project" value="UniProtKB-ARBA"/>
</dbReference>
<dbReference type="GO" id="GO:0016539">
    <property type="term" value="P:intein-mediated protein splicing"/>
    <property type="evidence" value="ECO:0007669"/>
    <property type="project" value="InterPro"/>
</dbReference>
<dbReference type="Gene3D" id="3.90.1110.10">
    <property type="entry name" value="RNA polymerase Rpb2, domain 2"/>
    <property type="match status" value="1"/>
</dbReference>
<dbReference type="NCBIfam" id="NF007175">
    <property type="entry name" value="PRK09606.1"/>
    <property type="match status" value="1"/>
</dbReference>
<evidence type="ECO:0000256" key="10">
    <source>
        <dbReference type="ARBA" id="ARBA00022833"/>
    </source>
</evidence>